<evidence type="ECO:0000313" key="1">
    <source>
        <dbReference type="EMBL" id="CDF35375.1"/>
    </source>
</evidence>
<gene>
    <name evidence="1" type="ORF">CHC_T00003428001</name>
</gene>
<accession>R7QD45</accession>
<reference evidence="2" key="1">
    <citation type="journal article" date="2013" name="Proc. Natl. Acad. Sci. U.S.A.">
        <title>Genome structure and metabolic features in the red seaweed Chondrus crispus shed light on evolution of the Archaeplastida.</title>
        <authorList>
            <person name="Collen J."/>
            <person name="Porcel B."/>
            <person name="Carre W."/>
            <person name="Ball S.G."/>
            <person name="Chaparro C."/>
            <person name="Tonon T."/>
            <person name="Barbeyron T."/>
            <person name="Michel G."/>
            <person name="Noel B."/>
            <person name="Valentin K."/>
            <person name="Elias M."/>
            <person name="Artiguenave F."/>
            <person name="Arun A."/>
            <person name="Aury J.M."/>
            <person name="Barbosa-Neto J.F."/>
            <person name="Bothwell J.H."/>
            <person name="Bouget F.Y."/>
            <person name="Brillet L."/>
            <person name="Cabello-Hurtado F."/>
            <person name="Capella-Gutierrez S."/>
            <person name="Charrier B."/>
            <person name="Cladiere L."/>
            <person name="Cock J.M."/>
            <person name="Coelho S.M."/>
            <person name="Colleoni C."/>
            <person name="Czjzek M."/>
            <person name="Da Silva C."/>
            <person name="Delage L."/>
            <person name="Denoeud F."/>
            <person name="Deschamps P."/>
            <person name="Dittami S.M."/>
            <person name="Gabaldon T."/>
            <person name="Gachon C.M."/>
            <person name="Groisillier A."/>
            <person name="Herve C."/>
            <person name="Jabbari K."/>
            <person name="Katinka M."/>
            <person name="Kloareg B."/>
            <person name="Kowalczyk N."/>
            <person name="Labadie K."/>
            <person name="Leblanc C."/>
            <person name="Lopez P.J."/>
            <person name="McLachlan D.H."/>
            <person name="Meslet-Cladiere L."/>
            <person name="Moustafa A."/>
            <person name="Nehr Z."/>
            <person name="Nyvall Collen P."/>
            <person name="Panaud O."/>
            <person name="Partensky F."/>
            <person name="Poulain J."/>
            <person name="Rensing S.A."/>
            <person name="Rousvoal S."/>
            <person name="Samson G."/>
            <person name="Symeonidi A."/>
            <person name="Weissenbach J."/>
            <person name="Zambounis A."/>
            <person name="Wincker P."/>
            <person name="Boyen C."/>
        </authorList>
    </citation>
    <scope>NUCLEOTIDE SEQUENCE [LARGE SCALE GENOMIC DNA]</scope>
    <source>
        <strain evidence="2">cv. Stackhouse</strain>
    </source>
</reference>
<dbReference type="RefSeq" id="XP_005715194.1">
    <property type="nucleotide sequence ID" value="XM_005715137.1"/>
</dbReference>
<sequence length="87" mass="10048">MKGKGFIAVRRCYRSEKILNGQIFAFFCFCFCCRDDPNWMVNSCPKISTKQLRMFAVGFDLLCHVRSPFIPQVHISTPSFSTLAFKL</sequence>
<dbReference type="AlphaFoldDB" id="R7QD45"/>
<dbReference type="SUPFAM" id="SSF102886">
    <property type="entry name" value="Coproporphyrinogen III oxidase"/>
    <property type="match status" value="1"/>
</dbReference>
<dbReference type="GeneID" id="17322904"/>
<proteinExistence type="predicted"/>
<dbReference type="InterPro" id="IPR036406">
    <property type="entry name" value="Coprogen_oxidase_aer_sf"/>
</dbReference>
<evidence type="ECO:0000313" key="2">
    <source>
        <dbReference type="Proteomes" id="UP000012073"/>
    </source>
</evidence>
<dbReference type="KEGG" id="ccp:CHC_T00003428001"/>
<name>R7QD45_CHOCR</name>
<protein>
    <submittedName>
        <fullName evidence="1">Uncharacterized protein</fullName>
    </submittedName>
</protein>
<dbReference type="GO" id="GO:0006779">
    <property type="term" value="P:porphyrin-containing compound biosynthetic process"/>
    <property type="evidence" value="ECO:0007669"/>
    <property type="project" value="InterPro"/>
</dbReference>
<dbReference type="EMBL" id="HG001729">
    <property type="protein sequence ID" value="CDF35375.1"/>
    <property type="molecule type" value="Genomic_DNA"/>
</dbReference>
<dbReference type="Gramene" id="CDF35375">
    <property type="protein sequence ID" value="CDF35375"/>
    <property type="gene ID" value="CHC_T00003428001"/>
</dbReference>
<dbReference type="GO" id="GO:0004109">
    <property type="term" value="F:coproporphyrinogen oxidase activity"/>
    <property type="evidence" value="ECO:0007669"/>
    <property type="project" value="InterPro"/>
</dbReference>
<keyword evidence="2" id="KW-1185">Reference proteome</keyword>
<dbReference type="Proteomes" id="UP000012073">
    <property type="component" value="Unassembled WGS sequence"/>
</dbReference>
<organism evidence="1 2">
    <name type="scientific">Chondrus crispus</name>
    <name type="common">Carrageen Irish moss</name>
    <name type="synonym">Polymorpha crispa</name>
    <dbReference type="NCBI Taxonomy" id="2769"/>
    <lineage>
        <taxon>Eukaryota</taxon>
        <taxon>Rhodophyta</taxon>
        <taxon>Florideophyceae</taxon>
        <taxon>Rhodymeniophycidae</taxon>
        <taxon>Gigartinales</taxon>
        <taxon>Gigartinaceae</taxon>
        <taxon>Chondrus</taxon>
    </lineage>
</organism>